<dbReference type="Proteomes" id="UP000601435">
    <property type="component" value="Unassembled WGS sequence"/>
</dbReference>
<dbReference type="GO" id="GO:0005886">
    <property type="term" value="C:plasma membrane"/>
    <property type="evidence" value="ECO:0007669"/>
    <property type="project" value="TreeGrafter"/>
</dbReference>
<protein>
    <submittedName>
        <fullName evidence="3">SEC63 protein</fullName>
    </submittedName>
</protein>
<sequence>VELGQARGCEDDHKDDVDTDAILRVQELVGRNVKLLQELISDATSESFAEGDVILHAGEQVEKMYFLRSGEASVHVDNVRVEQVPSGSILGLAAMFENPQLPVEIRAAGPCQCRVISRINFHAALQNYPEDLLHLQHEGSRMQKQDGDRWKRLGAVQRTKKKLKAIASMRAERASQKAAEADDEAVAPVRSSRALQKSPRDEEEDHSSSSLDLPPQVPRLHGATASAEGAQSMPFPPSLRPRQDEARRRAKVQMIRAQLQLRARGAIQPSGKLGKLSRLRCGDDPEKPAAASCSGGPVPKLEDALLGRPMQLQDTDCDSPRYETFGFDFDDELSPLSPLSPVSPGSEKSGSLFWQISEPDMPSRGETERQSSKQGVLTMANPFERSISSDRPTSRRLRSREGGPETTTTRSMPLGRLAAA</sequence>
<dbReference type="CDD" id="cd00038">
    <property type="entry name" value="CAP_ED"/>
    <property type="match status" value="1"/>
</dbReference>
<evidence type="ECO:0000313" key="3">
    <source>
        <dbReference type="EMBL" id="CAE7939285.1"/>
    </source>
</evidence>
<name>A0A813C333_9DINO</name>
<accession>A0A813C333</accession>
<gene>
    <name evidence="3" type="primary">SEC63</name>
    <name evidence="3" type="ORF">SNEC2469_LOCUS33462</name>
</gene>
<dbReference type="Pfam" id="PF00027">
    <property type="entry name" value="cNMP_binding"/>
    <property type="match status" value="1"/>
</dbReference>
<evidence type="ECO:0000313" key="4">
    <source>
        <dbReference type="Proteomes" id="UP000601435"/>
    </source>
</evidence>
<feature type="region of interest" description="Disordered" evidence="1">
    <location>
        <begin position="169"/>
        <end position="251"/>
    </location>
</feature>
<dbReference type="InterPro" id="IPR018490">
    <property type="entry name" value="cNMP-bd_dom_sf"/>
</dbReference>
<comment type="caution">
    <text evidence="3">The sequence shown here is derived from an EMBL/GenBank/DDBJ whole genome shotgun (WGS) entry which is preliminary data.</text>
</comment>
<proteinExistence type="predicted"/>
<dbReference type="SMART" id="SM00100">
    <property type="entry name" value="cNMP"/>
    <property type="match status" value="1"/>
</dbReference>
<dbReference type="OrthoDB" id="10406280at2759"/>
<evidence type="ECO:0000259" key="2">
    <source>
        <dbReference type="PROSITE" id="PS50042"/>
    </source>
</evidence>
<dbReference type="AlphaFoldDB" id="A0A813C333"/>
<feature type="non-terminal residue" evidence="3">
    <location>
        <position position="1"/>
    </location>
</feature>
<dbReference type="PROSITE" id="PS50042">
    <property type="entry name" value="CNMP_BINDING_3"/>
    <property type="match status" value="1"/>
</dbReference>
<feature type="compositionally biased region" description="Basic and acidic residues" evidence="1">
    <location>
        <begin position="361"/>
        <end position="371"/>
    </location>
</feature>
<feature type="domain" description="Cyclic nucleotide-binding" evidence="2">
    <location>
        <begin position="36"/>
        <end position="125"/>
    </location>
</feature>
<keyword evidence="4" id="KW-1185">Reference proteome</keyword>
<evidence type="ECO:0000256" key="1">
    <source>
        <dbReference type="SAM" id="MobiDB-lite"/>
    </source>
</evidence>
<dbReference type="PANTHER" id="PTHR10217:SF435">
    <property type="entry name" value="POTASSIUM VOLTAGE-GATED CHANNEL PROTEIN EAG"/>
    <property type="match status" value="1"/>
</dbReference>
<dbReference type="SUPFAM" id="SSF51206">
    <property type="entry name" value="cAMP-binding domain-like"/>
    <property type="match status" value="1"/>
</dbReference>
<feature type="compositionally biased region" description="Low complexity" evidence="1">
    <location>
        <begin position="334"/>
        <end position="344"/>
    </location>
</feature>
<organism evidence="3 4">
    <name type="scientific">Symbiodinium necroappetens</name>
    <dbReference type="NCBI Taxonomy" id="1628268"/>
    <lineage>
        <taxon>Eukaryota</taxon>
        <taxon>Sar</taxon>
        <taxon>Alveolata</taxon>
        <taxon>Dinophyceae</taxon>
        <taxon>Suessiales</taxon>
        <taxon>Symbiodiniaceae</taxon>
        <taxon>Symbiodinium</taxon>
    </lineage>
</organism>
<dbReference type="Gene3D" id="2.60.120.10">
    <property type="entry name" value="Jelly Rolls"/>
    <property type="match status" value="1"/>
</dbReference>
<dbReference type="InterPro" id="IPR014710">
    <property type="entry name" value="RmlC-like_jellyroll"/>
</dbReference>
<feature type="region of interest" description="Disordered" evidence="1">
    <location>
        <begin position="274"/>
        <end position="420"/>
    </location>
</feature>
<dbReference type="GO" id="GO:0042391">
    <property type="term" value="P:regulation of membrane potential"/>
    <property type="evidence" value="ECO:0007669"/>
    <property type="project" value="TreeGrafter"/>
</dbReference>
<feature type="non-terminal residue" evidence="3">
    <location>
        <position position="420"/>
    </location>
</feature>
<dbReference type="InterPro" id="IPR000595">
    <property type="entry name" value="cNMP-bd_dom"/>
</dbReference>
<dbReference type="GO" id="GO:0005249">
    <property type="term" value="F:voltage-gated potassium channel activity"/>
    <property type="evidence" value="ECO:0007669"/>
    <property type="project" value="TreeGrafter"/>
</dbReference>
<reference evidence="3" key="1">
    <citation type="submission" date="2021-02" db="EMBL/GenBank/DDBJ databases">
        <authorList>
            <person name="Dougan E. K."/>
            <person name="Rhodes N."/>
            <person name="Thang M."/>
            <person name="Chan C."/>
        </authorList>
    </citation>
    <scope>NUCLEOTIDE SEQUENCE</scope>
</reference>
<dbReference type="PANTHER" id="PTHR10217">
    <property type="entry name" value="VOLTAGE AND LIGAND GATED POTASSIUM CHANNEL"/>
    <property type="match status" value="1"/>
</dbReference>
<dbReference type="InterPro" id="IPR050818">
    <property type="entry name" value="KCNH_animal-type"/>
</dbReference>
<dbReference type="EMBL" id="CAJNJA010088364">
    <property type="protein sequence ID" value="CAE7939285.1"/>
    <property type="molecule type" value="Genomic_DNA"/>
</dbReference>